<evidence type="ECO:0000313" key="2">
    <source>
        <dbReference type="Proteomes" id="UP000017246"/>
    </source>
</evidence>
<dbReference type="AlphaFoldDB" id="A0A068Y212"/>
<evidence type="ECO:0000313" key="1">
    <source>
        <dbReference type="EMBL" id="CDS36153.1"/>
    </source>
</evidence>
<organism evidence="1 2">
    <name type="scientific">Echinococcus multilocularis</name>
    <name type="common">Fox tapeworm</name>
    <dbReference type="NCBI Taxonomy" id="6211"/>
    <lineage>
        <taxon>Eukaryota</taxon>
        <taxon>Metazoa</taxon>
        <taxon>Spiralia</taxon>
        <taxon>Lophotrochozoa</taxon>
        <taxon>Platyhelminthes</taxon>
        <taxon>Cestoda</taxon>
        <taxon>Eucestoda</taxon>
        <taxon>Cyclophyllidea</taxon>
        <taxon>Taeniidae</taxon>
        <taxon>Echinococcus</taxon>
    </lineage>
</organism>
<proteinExistence type="predicted"/>
<reference evidence="1" key="2">
    <citation type="submission" date="2015-11" db="EMBL/GenBank/DDBJ databases">
        <authorList>
            <person name="Zhang Y."/>
            <person name="Guo Z."/>
        </authorList>
    </citation>
    <scope>NUCLEOTIDE SEQUENCE</scope>
</reference>
<sequence>MLLAAAVTSISSNDAMIALSETHDYFAADAAVKTFLLHASHQLPILLCLCILICLRLLHSSNPHPQLRLVTGYSSPCPLTPITSSFMIPIVHGPLPAQFSLKKIIENVGLIYGSQLRAWSNPPVLSCRIR</sequence>
<dbReference type="Proteomes" id="UP000017246">
    <property type="component" value="Unassembled WGS sequence"/>
</dbReference>
<keyword evidence="2" id="KW-1185">Reference proteome</keyword>
<reference evidence="1" key="1">
    <citation type="journal article" date="2013" name="Nature">
        <title>The genomes of four tapeworm species reveal adaptations to parasitism.</title>
        <authorList>
            <person name="Tsai I.J."/>
            <person name="Zarowiecki M."/>
            <person name="Holroyd N."/>
            <person name="Garciarrubio A."/>
            <person name="Sanchez-Flores A."/>
            <person name="Brooks K.L."/>
            <person name="Tracey A."/>
            <person name="Bobes R.J."/>
            <person name="Fragoso G."/>
            <person name="Sciutto E."/>
            <person name="Aslett M."/>
            <person name="Beasley H."/>
            <person name="Bennett H.M."/>
            <person name="Cai J."/>
            <person name="Camicia F."/>
            <person name="Clark R."/>
            <person name="Cucher M."/>
            <person name="De Silva N."/>
            <person name="Day T.A."/>
            <person name="Deplazes P."/>
            <person name="Estrada K."/>
            <person name="Fernandez C."/>
            <person name="Holland P.W."/>
            <person name="Hou J."/>
            <person name="Hu S."/>
            <person name="Huckvale T."/>
            <person name="Hung S.S."/>
            <person name="Kamenetzky L."/>
            <person name="Keane J.A."/>
            <person name="Kiss F."/>
            <person name="Koziol U."/>
            <person name="Lambert O."/>
            <person name="Liu K."/>
            <person name="Luo X."/>
            <person name="Luo Y."/>
            <person name="Macchiaroli N."/>
            <person name="Nichol S."/>
            <person name="Paps J."/>
            <person name="Parkinson J."/>
            <person name="Pouchkina-Stantcheva N."/>
            <person name="Riddiford N."/>
            <person name="Rosenzvit M."/>
            <person name="Salinas G."/>
            <person name="Wasmuth J.D."/>
            <person name="Zamanian M."/>
            <person name="Zheng Y."/>
            <person name="Cai X."/>
            <person name="Soberon X."/>
            <person name="Olson P.D."/>
            <person name="Laclette J.P."/>
            <person name="Brehm K."/>
            <person name="Berriman M."/>
            <person name="Garciarrubio A."/>
            <person name="Bobes R.J."/>
            <person name="Fragoso G."/>
            <person name="Sanchez-Flores A."/>
            <person name="Estrada K."/>
            <person name="Cevallos M.A."/>
            <person name="Morett E."/>
            <person name="Gonzalez V."/>
            <person name="Portillo T."/>
            <person name="Ochoa-Leyva A."/>
            <person name="Jose M.V."/>
            <person name="Sciutto E."/>
            <person name="Landa A."/>
            <person name="Jimenez L."/>
            <person name="Valdes V."/>
            <person name="Carrero J.C."/>
            <person name="Larralde C."/>
            <person name="Morales-Montor J."/>
            <person name="Limon-Lason J."/>
            <person name="Soberon X."/>
            <person name="Laclette J.P."/>
        </authorList>
    </citation>
    <scope>NUCLEOTIDE SEQUENCE [LARGE SCALE GENOMIC DNA]</scope>
</reference>
<gene>
    <name evidence="1" type="ORF">EmuJ_000308400</name>
</gene>
<protein>
    <submittedName>
        <fullName evidence="1">Hypothetical transcript</fullName>
    </submittedName>
</protein>
<name>A0A068Y212_ECHMU</name>
<dbReference type="EMBL" id="LN901921">
    <property type="protein sequence ID" value="CDS36153.1"/>
    <property type="molecule type" value="Genomic_DNA"/>
</dbReference>
<accession>A0A068Y212</accession>